<keyword evidence="2" id="KW-1185">Reference proteome</keyword>
<reference evidence="1 2" key="1">
    <citation type="submission" date="2018-04" db="EMBL/GenBank/DDBJ databases">
        <title>Sphingobacterium cortibacter sp. nov.</title>
        <authorList>
            <person name="Li Y."/>
        </authorList>
    </citation>
    <scope>NUCLEOTIDE SEQUENCE [LARGE SCALE GENOMIC DNA]</scope>
    <source>
        <strain evidence="1 2">2c-3</strain>
    </source>
</reference>
<proteinExistence type="predicted"/>
<protein>
    <recommendedName>
        <fullName evidence="3">Lipoprotein</fullName>
    </recommendedName>
</protein>
<dbReference type="RefSeq" id="WP_116775425.1">
    <property type="nucleotide sequence ID" value="NZ_QDKG01000002.1"/>
</dbReference>
<dbReference type="PROSITE" id="PS51257">
    <property type="entry name" value="PROKAR_LIPOPROTEIN"/>
    <property type="match status" value="1"/>
</dbReference>
<dbReference type="Proteomes" id="UP000245627">
    <property type="component" value="Unassembled WGS sequence"/>
</dbReference>
<name>A0A2T8HKD9_9SPHI</name>
<comment type="caution">
    <text evidence="1">The sequence shown here is derived from an EMBL/GenBank/DDBJ whole genome shotgun (WGS) entry which is preliminary data.</text>
</comment>
<sequence length="142" mass="15964">MKRSKIILLSCVILLLSCSKDEWISNPEGLEAEISLAAGMCGTTKVIKINKDLTSKSVPQNSCVTLQAEKVQQTDEVVFEKLNSFVKKLDLQKTPIQECWRCVDGADYIVKLRNGSNSIEHSISLNTDDKVRREFVEFLESL</sequence>
<evidence type="ECO:0008006" key="3">
    <source>
        <dbReference type="Google" id="ProtNLM"/>
    </source>
</evidence>
<organism evidence="1 2">
    <name type="scientific">Sphingobacterium corticibacter</name>
    <dbReference type="NCBI Taxonomy" id="2171749"/>
    <lineage>
        <taxon>Bacteria</taxon>
        <taxon>Pseudomonadati</taxon>
        <taxon>Bacteroidota</taxon>
        <taxon>Sphingobacteriia</taxon>
        <taxon>Sphingobacteriales</taxon>
        <taxon>Sphingobacteriaceae</taxon>
        <taxon>Sphingobacterium</taxon>
    </lineage>
</organism>
<dbReference type="EMBL" id="QDKG01000002">
    <property type="protein sequence ID" value="PVH25853.1"/>
    <property type="molecule type" value="Genomic_DNA"/>
</dbReference>
<evidence type="ECO:0000313" key="1">
    <source>
        <dbReference type="EMBL" id="PVH25853.1"/>
    </source>
</evidence>
<evidence type="ECO:0000313" key="2">
    <source>
        <dbReference type="Proteomes" id="UP000245627"/>
    </source>
</evidence>
<gene>
    <name evidence="1" type="ORF">DC487_07945</name>
</gene>
<dbReference type="AlphaFoldDB" id="A0A2T8HKD9"/>
<dbReference type="OrthoDB" id="707259at2"/>
<accession>A0A2T8HKD9</accession>